<evidence type="ECO:0000259" key="2">
    <source>
        <dbReference type="Pfam" id="PF26640"/>
    </source>
</evidence>
<dbReference type="PANTHER" id="PTHR10622">
    <property type="entry name" value="HET DOMAIN-CONTAINING PROTEIN"/>
    <property type="match status" value="1"/>
</dbReference>
<evidence type="ECO:0000259" key="1">
    <source>
        <dbReference type="Pfam" id="PF06985"/>
    </source>
</evidence>
<dbReference type="Proteomes" id="UP000235786">
    <property type="component" value="Unassembled WGS sequence"/>
</dbReference>
<dbReference type="InterPro" id="IPR058525">
    <property type="entry name" value="DUF8212"/>
</dbReference>
<dbReference type="EMBL" id="KZ613940">
    <property type="protein sequence ID" value="PMD44862.1"/>
    <property type="molecule type" value="Genomic_DNA"/>
</dbReference>
<dbReference type="PANTHER" id="PTHR10622:SF10">
    <property type="entry name" value="HET DOMAIN-CONTAINING PROTEIN"/>
    <property type="match status" value="1"/>
</dbReference>
<dbReference type="InterPro" id="IPR010730">
    <property type="entry name" value="HET"/>
</dbReference>
<dbReference type="AlphaFoldDB" id="A0A2J6S271"/>
<organism evidence="3 4">
    <name type="scientific">Hyaloscypha variabilis (strain UAMH 11265 / GT02V1 / F)</name>
    <name type="common">Meliniomyces variabilis</name>
    <dbReference type="NCBI Taxonomy" id="1149755"/>
    <lineage>
        <taxon>Eukaryota</taxon>
        <taxon>Fungi</taxon>
        <taxon>Dikarya</taxon>
        <taxon>Ascomycota</taxon>
        <taxon>Pezizomycotina</taxon>
        <taxon>Leotiomycetes</taxon>
        <taxon>Helotiales</taxon>
        <taxon>Hyaloscyphaceae</taxon>
        <taxon>Hyaloscypha</taxon>
        <taxon>Hyaloscypha variabilis</taxon>
    </lineage>
</organism>
<keyword evidence="4" id="KW-1185">Reference proteome</keyword>
<evidence type="ECO:0000313" key="4">
    <source>
        <dbReference type="Proteomes" id="UP000235786"/>
    </source>
</evidence>
<dbReference type="Pfam" id="PF06985">
    <property type="entry name" value="HET"/>
    <property type="match status" value="1"/>
</dbReference>
<dbReference type="OrthoDB" id="5303367at2759"/>
<feature type="domain" description="DUF8212" evidence="2">
    <location>
        <begin position="223"/>
        <end position="252"/>
    </location>
</feature>
<gene>
    <name evidence="3" type="ORF">L207DRAFT_507790</name>
</gene>
<name>A0A2J6S271_HYAVF</name>
<sequence length="514" mass="58110">MRLLHTQTLTLYEFPPNAIPPYAILSHTWGEGDEEVKLQDLGARGVERKAGYAKIKGCCRQAQEDGLAYAWVDTCCIDKTSSAELSEAINSMFRWYANAKVCYTYLVDVPSSGVDQNGLVNFMSSRWFTRGWTLQELIAPANVVFYTREWTKLGTKRELTGPISAATGIHEDILLGRNLMEVSIANRMSWASRRVTTRPEDIAYCLLGIFGINMPLLYGEDQKAFIRLQEEIIKVSDDHSIFAWKSVPLTSDDFRGLLALSPHMFKDIGSILPYRDGGHSKPFAMSNKGLQIELPLLRVESIGGGDYLGILNCRSADEESPLAIELRSIPGDEGRYARSRPRILATPPLWKVTKAVRTAIRVDNRKPPGRFLAPGKVPPWSIVFRTLPAEETLRLVDFYPHDSWNKKHRTFVFPPLFDSAFVPNRFGLLFEALSGARFAVLGGRYYSNGADKWVNILQDPYDFTKIIREHERTITNRATMIWKDGESRVEMVAQLEDMVVGYDMMTVVDVKISH</sequence>
<reference evidence="3 4" key="1">
    <citation type="submission" date="2016-04" db="EMBL/GenBank/DDBJ databases">
        <title>A degradative enzymes factory behind the ericoid mycorrhizal symbiosis.</title>
        <authorList>
            <consortium name="DOE Joint Genome Institute"/>
            <person name="Martino E."/>
            <person name="Morin E."/>
            <person name="Grelet G."/>
            <person name="Kuo A."/>
            <person name="Kohler A."/>
            <person name="Daghino S."/>
            <person name="Barry K."/>
            <person name="Choi C."/>
            <person name="Cichocki N."/>
            <person name="Clum A."/>
            <person name="Copeland A."/>
            <person name="Hainaut M."/>
            <person name="Haridas S."/>
            <person name="Labutti K."/>
            <person name="Lindquist E."/>
            <person name="Lipzen A."/>
            <person name="Khouja H.-R."/>
            <person name="Murat C."/>
            <person name="Ohm R."/>
            <person name="Olson A."/>
            <person name="Spatafora J."/>
            <person name="Veneault-Fourrey C."/>
            <person name="Henrissat B."/>
            <person name="Grigoriev I."/>
            <person name="Martin F."/>
            <person name="Perotto S."/>
        </authorList>
    </citation>
    <scope>NUCLEOTIDE SEQUENCE [LARGE SCALE GENOMIC DNA]</scope>
    <source>
        <strain evidence="3 4">F</strain>
    </source>
</reference>
<proteinExistence type="predicted"/>
<dbReference type="Pfam" id="PF26640">
    <property type="entry name" value="DUF8212"/>
    <property type="match status" value="1"/>
</dbReference>
<protein>
    <submittedName>
        <fullName evidence="3">HET-domain-containing protein</fullName>
    </submittedName>
</protein>
<dbReference type="STRING" id="1149755.A0A2J6S271"/>
<evidence type="ECO:0000313" key="3">
    <source>
        <dbReference type="EMBL" id="PMD44862.1"/>
    </source>
</evidence>
<accession>A0A2J6S271</accession>
<feature type="domain" description="Heterokaryon incompatibility" evidence="1">
    <location>
        <begin position="22"/>
        <end position="108"/>
    </location>
</feature>